<protein>
    <recommendedName>
        <fullName evidence="3">Secreted protein</fullName>
    </recommendedName>
</protein>
<sequence length="112" mass="12038">MRVAIGWTFFSSLSREPRLACLVAASSSNIHFGISGSWTGSFDHTHSTGELTLPRFDRVARRLNTWKPVYFGFRRRSPTLDLLQAPLALAGLGGSGGGYLAGSALSRSAIVP</sequence>
<evidence type="ECO:0000313" key="1">
    <source>
        <dbReference type="EMBL" id="MDX8036566.1"/>
    </source>
</evidence>
<reference evidence="1 2" key="1">
    <citation type="submission" date="2023-11" db="EMBL/GenBank/DDBJ databases">
        <title>Lentzea sokolovensis, sp. nov., Lentzea kristufkii, sp. nov., and Lentzea miocenensis, sp. nov., rare actinobacteria from Sokolov Coal Basin, Miocene lacustrine sediment, Czech Republic.</title>
        <authorList>
            <person name="Lara A."/>
            <person name="Kotroba L."/>
            <person name="Nouioui I."/>
            <person name="Neumann-Schaal M."/>
            <person name="Mast Y."/>
            <person name="Chronakova A."/>
        </authorList>
    </citation>
    <scope>NUCLEOTIDE SEQUENCE [LARGE SCALE GENOMIC DNA]</scope>
    <source>
        <strain evidence="1 2">BCCO 10_0856</strain>
    </source>
</reference>
<dbReference type="EMBL" id="JAXAVW010000046">
    <property type="protein sequence ID" value="MDX8036566.1"/>
    <property type="molecule type" value="Genomic_DNA"/>
</dbReference>
<proteinExistence type="predicted"/>
<evidence type="ECO:0000313" key="2">
    <source>
        <dbReference type="Proteomes" id="UP001285521"/>
    </source>
</evidence>
<organism evidence="1 2">
    <name type="scientific">Lentzea miocenica</name>
    <dbReference type="NCBI Taxonomy" id="3095431"/>
    <lineage>
        <taxon>Bacteria</taxon>
        <taxon>Bacillati</taxon>
        <taxon>Actinomycetota</taxon>
        <taxon>Actinomycetes</taxon>
        <taxon>Pseudonocardiales</taxon>
        <taxon>Pseudonocardiaceae</taxon>
        <taxon>Lentzea</taxon>
    </lineage>
</organism>
<gene>
    <name evidence="1" type="ORF">SK803_40770</name>
</gene>
<keyword evidence="2" id="KW-1185">Reference proteome</keyword>
<accession>A0ABU4TEI6</accession>
<reference evidence="1 2" key="2">
    <citation type="submission" date="2023-11" db="EMBL/GenBank/DDBJ databases">
        <authorList>
            <person name="Lara A.C."/>
            <person name="Chronakova A."/>
        </authorList>
    </citation>
    <scope>NUCLEOTIDE SEQUENCE [LARGE SCALE GENOMIC DNA]</scope>
    <source>
        <strain evidence="1 2">BCCO 10_0856</strain>
    </source>
</reference>
<comment type="caution">
    <text evidence="1">The sequence shown here is derived from an EMBL/GenBank/DDBJ whole genome shotgun (WGS) entry which is preliminary data.</text>
</comment>
<evidence type="ECO:0008006" key="3">
    <source>
        <dbReference type="Google" id="ProtNLM"/>
    </source>
</evidence>
<name>A0ABU4TEI6_9PSEU</name>
<dbReference type="Proteomes" id="UP001285521">
    <property type="component" value="Unassembled WGS sequence"/>
</dbReference>